<feature type="domain" description="AMP-binding enzyme C-terminal" evidence="7">
    <location>
        <begin position="516"/>
        <end position="593"/>
    </location>
</feature>
<comment type="similarity">
    <text evidence="1">Belongs to the ATP-dependent AMP-binding enzyme family.</text>
</comment>
<dbReference type="PANTHER" id="PTHR24095">
    <property type="entry name" value="ACETYL-COENZYME A SYNTHETASE"/>
    <property type="match status" value="1"/>
</dbReference>
<keyword evidence="4" id="KW-0547">Nucleotide-binding</keyword>
<keyword evidence="3" id="KW-0436">Ligase</keyword>
<evidence type="ECO:0000256" key="1">
    <source>
        <dbReference type="ARBA" id="ARBA00006432"/>
    </source>
</evidence>
<organism evidence="9 10">
    <name type="scientific">Vairimorpha ceranae</name>
    <dbReference type="NCBI Taxonomy" id="40302"/>
    <lineage>
        <taxon>Eukaryota</taxon>
        <taxon>Fungi</taxon>
        <taxon>Fungi incertae sedis</taxon>
        <taxon>Microsporidia</taxon>
        <taxon>Nosematidae</taxon>
        <taxon>Vairimorpha</taxon>
    </lineage>
</organism>
<dbReference type="VEuPathDB" id="MicrosporidiaDB:G9O61_00g013810"/>
<dbReference type="InterPro" id="IPR045851">
    <property type="entry name" value="AMP-bd_C_sf"/>
</dbReference>
<reference evidence="9 10" key="1">
    <citation type="journal article" date="2015" name="Environ. Microbiol.">
        <title>Genome analyses suggest the presence of polyploidy and recent human-driven expansions in eight global populations of the honeybee pathogen Nosema ceranae.</title>
        <authorList>
            <person name="Pelin A."/>
            <person name="Selman M."/>
            <person name="Aris-Brosou S."/>
            <person name="Farinelli L."/>
            <person name="Corradi N."/>
        </authorList>
    </citation>
    <scope>NUCLEOTIDE SEQUENCE [LARGE SCALE GENOMIC DNA]</scope>
    <source>
        <strain evidence="9 10">PA08 1199</strain>
    </source>
</reference>
<dbReference type="PANTHER" id="PTHR24095:SF14">
    <property type="entry name" value="ACETYL-COENZYME A SYNTHETASE 1"/>
    <property type="match status" value="1"/>
</dbReference>
<dbReference type="InterPro" id="IPR025110">
    <property type="entry name" value="AMP-bd_C"/>
</dbReference>
<accession>A0A0F9ZCY1</accession>
<protein>
    <recommendedName>
        <fullName evidence="2">acetate--CoA ligase</fullName>
        <ecNumber evidence="2">6.2.1.1</ecNumber>
    </recommendedName>
</protein>
<dbReference type="EMBL" id="JPQZ01000022">
    <property type="protein sequence ID" value="KKO75424.1"/>
    <property type="molecule type" value="Genomic_DNA"/>
</dbReference>
<sequence length="617" mass="70998">MKNISEYKKMYNRSINDTENFLTEHAYEYLDWDRPFEKAYDEKKDLYFVNGMLNPCYNILDRYVNKHPEKIAFICVSNDDTYMYVTYRELMEKVLQIASFYKRIGLKKGDVVTFYGNNSLDFYSCVIACGRLGLVSHFVFGGFSAHVIGERIKGTNTKLVITLDYAMRGEKFTEYFETVNEALLQIDYQCYTLVFNQEHINVNNSNIFLWSNESKLFYDYVPCTSVDANDDFFIIFTSGSAGRSKGIVHSTAGFLFGTMMTIKLNFGYEGKDRDIFFSTADIGWLACFSHSIYGPLLWGGTSVVFVGVPFYPSYMRIFDIISKNRVTHFYTAPTVIRMIQKFMQENNISIIDIKNKYDVSALRIIGSVGELLNEEPHRFLKEITNNGIPIIDTYWQTETGTIMISPLPIPNCNLKGVGLPAYCVKPKIVKVNPDSFDLYECAPNEKGILLFSYKWPSLAKTLLNDHQRYKSTYLNPFPGYYYTGDEAICDEQGNYYILGRCDDVINVCGHRISTLEIESILSSCRGISELAVVGINDEISGQKVCINIVLINKAQEAKVICDIRELLVKYFGRILRDYDVRFFDELPKTKTGKIIRRFLREERCKSINILIIDQADH</sequence>
<dbReference type="SUPFAM" id="SSF56801">
    <property type="entry name" value="Acetyl-CoA synthetase-like"/>
    <property type="match status" value="1"/>
</dbReference>
<evidence type="ECO:0000256" key="5">
    <source>
        <dbReference type="ARBA" id="ARBA00022840"/>
    </source>
</evidence>
<dbReference type="GO" id="GO:0005524">
    <property type="term" value="F:ATP binding"/>
    <property type="evidence" value="ECO:0007669"/>
    <property type="project" value="UniProtKB-KW"/>
</dbReference>
<dbReference type="Pfam" id="PF00501">
    <property type="entry name" value="AMP-binding"/>
    <property type="match status" value="1"/>
</dbReference>
<feature type="domain" description="AMP-dependent synthetase/ligase" evidence="6">
    <location>
        <begin position="61"/>
        <end position="451"/>
    </location>
</feature>
<dbReference type="RefSeq" id="XP_024331166.1">
    <property type="nucleotide sequence ID" value="XM_024474649.1"/>
</dbReference>
<evidence type="ECO:0000313" key="9">
    <source>
        <dbReference type="EMBL" id="KKO75424.1"/>
    </source>
</evidence>
<feature type="domain" description="Acetyl-coenzyme A synthetase N-terminal" evidence="8">
    <location>
        <begin position="7"/>
        <end position="58"/>
    </location>
</feature>
<evidence type="ECO:0000256" key="4">
    <source>
        <dbReference type="ARBA" id="ARBA00022741"/>
    </source>
</evidence>
<dbReference type="AlphaFoldDB" id="A0A0F9ZCY1"/>
<dbReference type="Pfam" id="PF16177">
    <property type="entry name" value="ACAS_N"/>
    <property type="match status" value="1"/>
</dbReference>
<dbReference type="InterPro" id="IPR042099">
    <property type="entry name" value="ANL_N_sf"/>
</dbReference>
<dbReference type="InterPro" id="IPR000873">
    <property type="entry name" value="AMP-dep_synth/lig_dom"/>
</dbReference>
<dbReference type="Pfam" id="PF13193">
    <property type="entry name" value="AMP-binding_C"/>
    <property type="match status" value="1"/>
</dbReference>
<dbReference type="Gene3D" id="3.30.300.30">
    <property type="match status" value="1"/>
</dbReference>
<keyword evidence="5" id="KW-0067">ATP-binding</keyword>
<dbReference type="GO" id="GO:0006085">
    <property type="term" value="P:acetyl-CoA biosynthetic process"/>
    <property type="evidence" value="ECO:0007669"/>
    <property type="project" value="TreeGrafter"/>
</dbReference>
<keyword evidence="10" id="KW-1185">Reference proteome</keyword>
<evidence type="ECO:0000259" key="8">
    <source>
        <dbReference type="Pfam" id="PF16177"/>
    </source>
</evidence>
<dbReference type="InterPro" id="IPR032387">
    <property type="entry name" value="ACAS_N"/>
</dbReference>
<dbReference type="GO" id="GO:0003987">
    <property type="term" value="F:acetate-CoA ligase activity"/>
    <property type="evidence" value="ECO:0007669"/>
    <property type="project" value="UniProtKB-EC"/>
</dbReference>
<evidence type="ECO:0000256" key="3">
    <source>
        <dbReference type="ARBA" id="ARBA00022598"/>
    </source>
</evidence>
<proteinExistence type="inferred from homology"/>
<gene>
    <name evidence="9" type="ORF">AAJ76_2200054417</name>
</gene>
<comment type="caution">
    <text evidence="9">The sequence shown here is derived from an EMBL/GenBank/DDBJ whole genome shotgun (WGS) entry which is preliminary data.</text>
</comment>
<dbReference type="Proteomes" id="UP000034350">
    <property type="component" value="Unassembled WGS sequence"/>
</dbReference>
<dbReference type="OrthoDB" id="1706066at2759"/>
<evidence type="ECO:0000259" key="7">
    <source>
        <dbReference type="Pfam" id="PF13193"/>
    </source>
</evidence>
<name>A0A0F9ZCY1_9MICR</name>
<dbReference type="VEuPathDB" id="MicrosporidiaDB:NCER_101037"/>
<evidence type="ECO:0000256" key="2">
    <source>
        <dbReference type="ARBA" id="ARBA00013275"/>
    </source>
</evidence>
<dbReference type="Gene3D" id="3.40.50.12780">
    <property type="entry name" value="N-terminal domain of ligase-like"/>
    <property type="match status" value="1"/>
</dbReference>
<dbReference type="EC" id="6.2.1.1" evidence="2"/>
<dbReference type="VEuPathDB" id="MicrosporidiaDB:AAJ76_2200054417"/>
<evidence type="ECO:0000313" key="10">
    <source>
        <dbReference type="Proteomes" id="UP000034350"/>
    </source>
</evidence>
<dbReference type="GeneID" id="36319574"/>
<evidence type="ECO:0000259" key="6">
    <source>
        <dbReference type="Pfam" id="PF00501"/>
    </source>
</evidence>